<evidence type="ECO:0000313" key="5">
    <source>
        <dbReference type="Proteomes" id="UP001277761"/>
    </source>
</evidence>
<dbReference type="PANTHER" id="PTHR43674">
    <property type="entry name" value="NITRILASE C965.09-RELATED"/>
    <property type="match status" value="1"/>
</dbReference>
<proteinExistence type="predicted"/>
<name>A0ABU4VJB8_9ACTN</name>
<dbReference type="Gene3D" id="3.60.110.10">
    <property type="entry name" value="Carbon-nitrogen hydrolase"/>
    <property type="match status" value="1"/>
</dbReference>
<evidence type="ECO:0000256" key="2">
    <source>
        <dbReference type="SAM" id="MobiDB-lite"/>
    </source>
</evidence>
<dbReference type="InterPro" id="IPR036526">
    <property type="entry name" value="C-N_Hydrolase_sf"/>
</dbReference>
<protein>
    <submittedName>
        <fullName evidence="4">Carbon-nitrogen hydrolase family protein</fullName>
    </submittedName>
</protein>
<dbReference type="InterPro" id="IPR050345">
    <property type="entry name" value="Aliph_Amidase/BUP"/>
</dbReference>
<dbReference type="RefSeq" id="WP_319953936.1">
    <property type="nucleotide sequence ID" value="NZ_JAXAVX010000003.1"/>
</dbReference>
<organism evidence="4 5">
    <name type="scientific">Patulibacter brassicae</name>
    <dbReference type="NCBI Taxonomy" id="1705717"/>
    <lineage>
        <taxon>Bacteria</taxon>
        <taxon>Bacillati</taxon>
        <taxon>Actinomycetota</taxon>
        <taxon>Thermoleophilia</taxon>
        <taxon>Solirubrobacterales</taxon>
        <taxon>Patulibacteraceae</taxon>
        <taxon>Patulibacter</taxon>
    </lineage>
</organism>
<feature type="compositionally biased region" description="Basic and acidic residues" evidence="2">
    <location>
        <begin position="337"/>
        <end position="347"/>
    </location>
</feature>
<dbReference type="SUPFAM" id="SSF56317">
    <property type="entry name" value="Carbon-nitrogen hydrolase"/>
    <property type="match status" value="1"/>
</dbReference>
<reference evidence="4 5" key="1">
    <citation type="submission" date="2023-11" db="EMBL/GenBank/DDBJ databases">
        <authorList>
            <person name="Xu M."/>
            <person name="Jiang T."/>
        </authorList>
    </citation>
    <scope>NUCLEOTIDE SEQUENCE [LARGE SCALE GENOMIC DNA]</scope>
    <source>
        <strain evidence="4 5">SD</strain>
    </source>
</reference>
<dbReference type="PANTHER" id="PTHR43674:SF13">
    <property type="entry name" value="CN HYDROLASE DOMAIN-CONTAINING PROTEIN"/>
    <property type="match status" value="1"/>
</dbReference>
<evidence type="ECO:0000256" key="1">
    <source>
        <dbReference type="ARBA" id="ARBA00022801"/>
    </source>
</evidence>
<dbReference type="GO" id="GO:0016787">
    <property type="term" value="F:hydrolase activity"/>
    <property type="evidence" value="ECO:0007669"/>
    <property type="project" value="UniProtKB-KW"/>
</dbReference>
<dbReference type="EMBL" id="JAXAVX010000003">
    <property type="protein sequence ID" value="MDX8151784.1"/>
    <property type="molecule type" value="Genomic_DNA"/>
</dbReference>
<dbReference type="Proteomes" id="UP001277761">
    <property type="component" value="Unassembled WGS sequence"/>
</dbReference>
<dbReference type="InterPro" id="IPR003010">
    <property type="entry name" value="C-N_Hydrolase"/>
</dbReference>
<sequence length="347" mass="37860">MPDRITVAAIQPQLVVGDVDRNLRRVADLVRQAHREHAPDVVLLPEGMTSPSAHGAVVRTVARPVAGEPFALLRRLARELDCTIGGGFVAKRGADARGTYVIAEPDGGAHLHDKDQPSMWENAYTTAGTDDGLFTTGLGPIGTAMGFEWNRSRTARRLRGRVRAVLGGSCWWSYPDWLPVRSWFGRDHQYNVAVAREMAPRMARAVGAPVAIAQHVGEVRSGTPLMPGVPYRTLYVGETQIVERDGTVLARLAYEDGEGYVAAEIGLADPRPLDPVPSGFWMAPMPFSLQAVWHMYNAHGRARYAIDKARGAFPWQELPDADLPGYVPPPTEAEAATGDRARERTTA</sequence>
<dbReference type="Pfam" id="PF00795">
    <property type="entry name" value="CN_hydrolase"/>
    <property type="match status" value="1"/>
</dbReference>
<evidence type="ECO:0000313" key="4">
    <source>
        <dbReference type="EMBL" id="MDX8151784.1"/>
    </source>
</evidence>
<accession>A0ABU4VJB8</accession>
<feature type="region of interest" description="Disordered" evidence="2">
    <location>
        <begin position="320"/>
        <end position="347"/>
    </location>
</feature>
<comment type="caution">
    <text evidence="4">The sequence shown here is derived from an EMBL/GenBank/DDBJ whole genome shotgun (WGS) entry which is preliminary data.</text>
</comment>
<dbReference type="CDD" id="cd07197">
    <property type="entry name" value="nitrilase"/>
    <property type="match status" value="1"/>
</dbReference>
<keyword evidence="1 4" id="KW-0378">Hydrolase</keyword>
<evidence type="ECO:0000259" key="3">
    <source>
        <dbReference type="PROSITE" id="PS50263"/>
    </source>
</evidence>
<keyword evidence="5" id="KW-1185">Reference proteome</keyword>
<feature type="domain" description="CN hydrolase" evidence="3">
    <location>
        <begin position="5"/>
        <end position="267"/>
    </location>
</feature>
<dbReference type="PROSITE" id="PS50263">
    <property type="entry name" value="CN_HYDROLASE"/>
    <property type="match status" value="1"/>
</dbReference>
<gene>
    <name evidence="4" type="ORF">SK069_09280</name>
</gene>